<protein>
    <submittedName>
        <fullName evidence="4">GYF domain-containing protein</fullName>
    </submittedName>
</protein>
<dbReference type="AlphaFoldDB" id="A0A0R3WIB4"/>
<accession>A0A0R3WIB4</accession>
<evidence type="ECO:0000313" key="3">
    <source>
        <dbReference type="Proteomes" id="UP000274429"/>
    </source>
</evidence>
<reference evidence="4" key="1">
    <citation type="submission" date="2017-02" db="UniProtKB">
        <authorList>
            <consortium name="WormBaseParasite"/>
        </authorList>
    </citation>
    <scope>IDENTIFICATION</scope>
</reference>
<feature type="region of interest" description="Disordered" evidence="1">
    <location>
        <begin position="1"/>
        <end position="43"/>
    </location>
</feature>
<dbReference type="InterPro" id="IPR039905">
    <property type="entry name" value="CD2BP2/Lin1"/>
</dbReference>
<gene>
    <name evidence="2" type="ORF">TTAC_LOCUS332</name>
</gene>
<feature type="compositionally biased region" description="Acidic residues" evidence="1">
    <location>
        <begin position="29"/>
        <end position="39"/>
    </location>
</feature>
<evidence type="ECO:0000313" key="4">
    <source>
        <dbReference type="WBParaSite" id="TTAC_0000033101-mRNA-1"/>
    </source>
</evidence>
<proteinExistence type="predicted"/>
<dbReference type="PANTHER" id="PTHR13138:SF3">
    <property type="entry name" value="CD2 ANTIGEN CYTOPLASMIC TAIL-BINDING PROTEIN 2"/>
    <property type="match status" value="1"/>
</dbReference>
<dbReference type="WBParaSite" id="TTAC_0000033101-mRNA-1">
    <property type="protein sequence ID" value="TTAC_0000033101-mRNA-1"/>
    <property type="gene ID" value="TTAC_0000033101"/>
</dbReference>
<keyword evidence="3" id="KW-1185">Reference proteome</keyword>
<feature type="region of interest" description="Disordered" evidence="1">
    <location>
        <begin position="175"/>
        <end position="204"/>
    </location>
</feature>
<evidence type="ECO:0000256" key="1">
    <source>
        <dbReference type="SAM" id="MobiDB-lite"/>
    </source>
</evidence>
<evidence type="ECO:0000313" key="2">
    <source>
        <dbReference type="EMBL" id="VDM16258.1"/>
    </source>
</evidence>
<dbReference type="PANTHER" id="PTHR13138">
    <property type="entry name" value="PROTEIN LIN1"/>
    <property type="match status" value="1"/>
</dbReference>
<dbReference type="OrthoDB" id="331341at2759"/>
<dbReference type="EMBL" id="UYWX01000025">
    <property type="protein sequence ID" value="VDM16258.1"/>
    <property type="molecule type" value="Genomic_DNA"/>
</dbReference>
<organism evidence="4">
    <name type="scientific">Hydatigena taeniaeformis</name>
    <name type="common">Feline tapeworm</name>
    <name type="synonym">Taenia taeniaeformis</name>
    <dbReference type="NCBI Taxonomy" id="6205"/>
    <lineage>
        <taxon>Eukaryota</taxon>
        <taxon>Metazoa</taxon>
        <taxon>Spiralia</taxon>
        <taxon>Lophotrochozoa</taxon>
        <taxon>Platyhelminthes</taxon>
        <taxon>Cestoda</taxon>
        <taxon>Eucestoda</taxon>
        <taxon>Cyclophyllidea</taxon>
        <taxon>Taeniidae</taxon>
        <taxon>Hydatigera</taxon>
    </lineage>
</organism>
<name>A0A0R3WIB4_HYDTA</name>
<dbReference type="GO" id="GO:0005682">
    <property type="term" value="C:U5 snRNP"/>
    <property type="evidence" value="ECO:0007669"/>
    <property type="project" value="InterPro"/>
</dbReference>
<feature type="compositionally biased region" description="Basic and acidic residues" evidence="1">
    <location>
        <begin position="10"/>
        <end position="24"/>
    </location>
</feature>
<sequence>MASVKRRAGHLGEEDGRPEKEKISRNTLESDEEISEDEEGGRMDEAELQVGQEPGTIGFDSDIVITPFNMREELEEEGHFDANGTFIFKRVAHFHFQTNDVGDNWLEDVDWNEVRRNEQAGVGDGGVPKTTTMVEEEALPEVTVDQQTELYRRAACLLRSGETVLRALRRLGPKRPAASSNAQRRNWVRRKDGSTGTSIKPLSPTDAANAEAFANLTELANDLLGSGDFDIYQKTKEVIEDLVASRTQRNEDNELNALGAEIDSEAGIEPLDGETAEKQGSVIPTTKWLVKRAKTVEADVQIEGPFEEAVLRQWLESAPSVNIFVKRQDVNEDFRPLSSVDFDKLEALPT</sequence>
<dbReference type="STRING" id="6205.A0A0R3WIB4"/>
<dbReference type="Proteomes" id="UP000274429">
    <property type="component" value="Unassembled WGS sequence"/>
</dbReference>
<reference evidence="2 3" key="2">
    <citation type="submission" date="2018-11" db="EMBL/GenBank/DDBJ databases">
        <authorList>
            <consortium name="Pathogen Informatics"/>
        </authorList>
    </citation>
    <scope>NUCLEOTIDE SEQUENCE [LARGE SCALE GENOMIC DNA]</scope>
</reference>